<evidence type="ECO:0000313" key="2">
    <source>
        <dbReference type="EMBL" id="TFB87122.1"/>
    </source>
</evidence>
<name>A0ABY2IEM2_9MICO</name>
<keyword evidence="3" id="KW-1185">Reference proteome</keyword>
<proteinExistence type="predicted"/>
<evidence type="ECO:0000256" key="1">
    <source>
        <dbReference type="SAM" id="MobiDB-lite"/>
    </source>
</evidence>
<feature type="region of interest" description="Disordered" evidence="1">
    <location>
        <begin position="1"/>
        <end position="27"/>
    </location>
</feature>
<accession>A0ABY2IEM2</accession>
<comment type="caution">
    <text evidence="2">The sequence shown here is derived from an EMBL/GenBank/DDBJ whole genome shotgun (WGS) entry which is preliminary data.</text>
</comment>
<dbReference type="EMBL" id="SOFG01000011">
    <property type="protein sequence ID" value="TFB87122.1"/>
    <property type="molecule type" value="Genomic_DNA"/>
</dbReference>
<dbReference type="Proteomes" id="UP000297608">
    <property type="component" value="Unassembled WGS sequence"/>
</dbReference>
<dbReference type="RefSeq" id="WP_134534246.1">
    <property type="nucleotide sequence ID" value="NZ_SOFG01000011.1"/>
</dbReference>
<sequence length="330" mass="36517">MDEIQNRKAPERAASGASDDTRPTIAPATATTTPATFLCGFGHASTTAELRRFGVTAARVRAASANGTIERVARGSYVCPHAGRDQRDAAAVHAQVTCLSALESARVWTDLPLDALHLQVPPNGRGKRPSRTSDGRVIVYHWAAPRYPDRARSWLVGPKEAVWQAMRCLDEEHAIACLESAVHEGVLTRAEVGVLCRAAPARLQPGIRELEFTADSGLETIVRRRLRHAWYTVVAQVRVHDIGDEDLLVEDCVALEIDGARWHGAERFHPDRIRDLKTEALGRRSIRLTHDQILFEWETTFLAIRRVVDDALSVRALHVGPLLFAKHDPL</sequence>
<feature type="compositionally biased region" description="Basic and acidic residues" evidence="1">
    <location>
        <begin position="1"/>
        <end position="11"/>
    </location>
</feature>
<evidence type="ECO:0000313" key="3">
    <source>
        <dbReference type="Proteomes" id="UP000297608"/>
    </source>
</evidence>
<evidence type="ECO:0008006" key="4">
    <source>
        <dbReference type="Google" id="ProtNLM"/>
    </source>
</evidence>
<protein>
    <recommendedName>
        <fullName evidence="4">DUF559 domain-containing protein</fullName>
    </recommendedName>
</protein>
<gene>
    <name evidence="2" type="ORF">E3O44_08260</name>
</gene>
<reference evidence="2 3" key="1">
    <citation type="submission" date="2019-03" db="EMBL/GenBank/DDBJ databases">
        <title>Genomics of glacier-inhabiting Cryobacterium strains.</title>
        <authorList>
            <person name="Liu Q."/>
            <person name="Xin Y.-H."/>
        </authorList>
    </citation>
    <scope>NUCLEOTIDE SEQUENCE [LARGE SCALE GENOMIC DNA]</scope>
    <source>
        <strain evidence="2 3">MDB2-B</strain>
    </source>
</reference>
<organism evidence="2 3">
    <name type="scientific">Cryobacterium algoricola</name>
    <dbReference type="NCBI Taxonomy" id="1259183"/>
    <lineage>
        <taxon>Bacteria</taxon>
        <taxon>Bacillati</taxon>
        <taxon>Actinomycetota</taxon>
        <taxon>Actinomycetes</taxon>
        <taxon>Micrococcales</taxon>
        <taxon>Microbacteriaceae</taxon>
        <taxon>Cryobacterium</taxon>
    </lineage>
</organism>